<comment type="caution">
    <text evidence="1">The sequence shown here is derived from an EMBL/GenBank/DDBJ whole genome shotgun (WGS) entry which is preliminary data.</text>
</comment>
<dbReference type="AlphaFoldDB" id="A0A699ZE04"/>
<sequence>ELAQLLVACLDRTTITRNQNEAYNLLSLVLPLFWNFVCTPVAKLLAECIIRAGCMTSTFRVAQDVQRTDIKGLPKIVAEKALNLLCVCNSEQPHLFASSVGPA</sequence>
<evidence type="ECO:0000313" key="1">
    <source>
        <dbReference type="EMBL" id="GFH20075.1"/>
    </source>
</evidence>
<protein>
    <submittedName>
        <fullName evidence="1">Uncharacterized protein</fullName>
    </submittedName>
</protein>
<reference evidence="1 2" key="1">
    <citation type="submission" date="2020-02" db="EMBL/GenBank/DDBJ databases">
        <title>Draft genome sequence of Haematococcus lacustris strain NIES-144.</title>
        <authorList>
            <person name="Morimoto D."/>
            <person name="Nakagawa S."/>
            <person name="Yoshida T."/>
            <person name="Sawayama S."/>
        </authorList>
    </citation>
    <scope>NUCLEOTIDE SEQUENCE [LARGE SCALE GENOMIC DNA]</scope>
    <source>
        <strain evidence="1 2">NIES-144</strain>
    </source>
</reference>
<keyword evidence="2" id="KW-1185">Reference proteome</keyword>
<organism evidence="1 2">
    <name type="scientific">Haematococcus lacustris</name>
    <name type="common">Green alga</name>
    <name type="synonym">Haematococcus pluvialis</name>
    <dbReference type="NCBI Taxonomy" id="44745"/>
    <lineage>
        <taxon>Eukaryota</taxon>
        <taxon>Viridiplantae</taxon>
        <taxon>Chlorophyta</taxon>
        <taxon>core chlorophytes</taxon>
        <taxon>Chlorophyceae</taxon>
        <taxon>CS clade</taxon>
        <taxon>Chlamydomonadales</taxon>
        <taxon>Haematococcaceae</taxon>
        <taxon>Haematococcus</taxon>
    </lineage>
</organism>
<proteinExistence type="predicted"/>
<gene>
    <name evidence="1" type="ORF">HaLaN_17138</name>
</gene>
<dbReference type="EMBL" id="BLLF01001569">
    <property type="protein sequence ID" value="GFH20075.1"/>
    <property type="molecule type" value="Genomic_DNA"/>
</dbReference>
<accession>A0A699ZE04</accession>
<dbReference type="Proteomes" id="UP000485058">
    <property type="component" value="Unassembled WGS sequence"/>
</dbReference>
<feature type="non-terminal residue" evidence="1">
    <location>
        <position position="1"/>
    </location>
</feature>
<name>A0A699ZE04_HAELA</name>
<feature type="non-terminal residue" evidence="1">
    <location>
        <position position="103"/>
    </location>
</feature>
<evidence type="ECO:0000313" key="2">
    <source>
        <dbReference type="Proteomes" id="UP000485058"/>
    </source>
</evidence>